<gene>
    <name evidence="2" type="ORF">ACFO6Q_11530</name>
</gene>
<feature type="signal peptide" evidence="1">
    <location>
        <begin position="1"/>
        <end position="25"/>
    </location>
</feature>
<name>A0ABV9QWZ7_9GAMM</name>
<keyword evidence="3" id="KW-1185">Reference proteome</keyword>
<dbReference type="Proteomes" id="UP001595886">
    <property type="component" value="Unassembled WGS sequence"/>
</dbReference>
<keyword evidence="1" id="KW-0732">Signal</keyword>
<comment type="caution">
    <text evidence="2">The sequence shown here is derived from an EMBL/GenBank/DDBJ whole genome shotgun (WGS) entry which is preliminary data.</text>
</comment>
<evidence type="ECO:0000313" key="3">
    <source>
        <dbReference type="Proteomes" id="UP001595886"/>
    </source>
</evidence>
<evidence type="ECO:0000313" key="2">
    <source>
        <dbReference type="EMBL" id="MFC4820959.1"/>
    </source>
</evidence>
<feature type="chain" id="PRO_5047028652" evidence="1">
    <location>
        <begin position="26"/>
        <end position="162"/>
    </location>
</feature>
<protein>
    <submittedName>
        <fullName evidence="2">Uncharacterized protein</fullName>
    </submittedName>
</protein>
<proteinExistence type="predicted"/>
<organism evidence="2 3">
    <name type="scientific">Dokdonella ginsengisoli</name>
    <dbReference type="NCBI Taxonomy" id="363846"/>
    <lineage>
        <taxon>Bacteria</taxon>
        <taxon>Pseudomonadati</taxon>
        <taxon>Pseudomonadota</taxon>
        <taxon>Gammaproteobacteria</taxon>
        <taxon>Lysobacterales</taxon>
        <taxon>Rhodanobacteraceae</taxon>
        <taxon>Dokdonella</taxon>
    </lineage>
</organism>
<evidence type="ECO:0000256" key="1">
    <source>
        <dbReference type="SAM" id="SignalP"/>
    </source>
</evidence>
<accession>A0ABV9QWZ7</accession>
<dbReference type="EMBL" id="JBHSHD010000008">
    <property type="protein sequence ID" value="MFC4820959.1"/>
    <property type="molecule type" value="Genomic_DNA"/>
</dbReference>
<reference evidence="3" key="1">
    <citation type="journal article" date="2019" name="Int. J. Syst. Evol. Microbiol.">
        <title>The Global Catalogue of Microorganisms (GCM) 10K type strain sequencing project: providing services to taxonomists for standard genome sequencing and annotation.</title>
        <authorList>
            <consortium name="The Broad Institute Genomics Platform"/>
            <consortium name="The Broad Institute Genome Sequencing Center for Infectious Disease"/>
            <person name="Wu L."/>
            <person name="Ma J."/>
        </authorList>
    </citation>
    <scope>NUCLEOTIDE SEQUENCE [LARGE SCALE GENOMIC DNA]</scope>
    <source>
        <strain evidence="3">CCUG 30340</strain>
    </source>
</reference>
<dbReference type="RefSeq" id="WP_380021132.1">
    <property type="nucleotide sequence ID" value="NZ_JBHSHD010000008.1"/>
</dbReference>
<sequence length="162" mass="17486">MTFRQPNLPSAVLFAAALASNLAAAQTVPNYGDVYGYFTDDAQYESWYTLTTQLRRGFDDVCGDTFCEGDYANIQSLGYRCSIEQSSGTIGRCLWLFAGSYEDIDPATGHFTVTKGFWRCRTPLAPGTTIDALLAALAGDDPLHAPLPGSSATIYDGLVDCL</sequence>